<keyword evidence="10" id="KW-1185">Reference proteome</keyword>
<dbReference type="PROSITE" id="PS50048">
    <property type="entry name" value="ZN2_CY6_FUNGAL_2"/>
    <property type="match status" value="1"/>
</dbReference>
<feature type="region of interest" description="Disordered" evidence="7">
    <location>
        <begin position="400"/>
        <end position="419"/>
    </location>
</feature>
<keyword evidence="3" id="KW-0805">Transcription regulation</keyword>
<dbReference type="InterPro" id="IPR007219">
    <property type="entry name" value="XnlR_reg_dom"/>
</dbReference>
<keyword evidence="5" id="KW-0804">Transcription</keyword>
<dbReference type="InterPro" id="IPR001138">
    <property type="entry name" value="Zn2Cys6_DnaBD"/>
</dbReference>
<gene>
    <name evidence="9" type="ORF">PG999_010363</name>
</gene>
<keyword evidence="6" id="KW-0539">Nucleus</keyword>
<dbReference type="GO" id="GO:0000978">
    <property type="term" value="F:RNA polymerase II cis-regulatory region sequence-specific DNA binding"/>
    <property type="evidence" value="ECO:0007669"/>
    <property type="project" value="TreeGrafter"/>
</dbReference>
<evidence type="ECO:0000256" key="6">
    <source>
        <dbReference type="ARBA" id="ARBA00023242"/>
    </source>
</evidence>
<feature type="domain" description="Zn(2)-C6 fungal-type" evidence="8">
    <location>
        <begin position="25"/>
        <end position="56"/>
    </location>
</feature>
<dbReference type="GO" id="GO:0005634">
    <property type="term" value="C:nucleus"/>
    <property type="evidence" value="ECO:0007669"/>
    <property type="project" value="TreeGrafter"/>
</dbReference>
<dbReference type="PANTHER" id="PTHR31944">
    <property type="entry name" value="HEME-RESPONSIVE ZINC FINGER TRANSCRIPTION FACTOR HAP1"/>
    <property type="match status" value="1"/>
</dbReference>
<dbReference type="PROSITE" id="PS00463">
    <property type="entry name" value="ZN2_CY6_FUNGAL_1"/>
    <property type="match status" value="1"/>
</dbReference>
<reference evidence="9 10" key="1">
    <citation type="submission" date="2023-01" db="EMBL/GenBank/DDBJ databases">
        <title>Analysis of 21 Apiospora genomes using comparative genomics revels a genus with tremendous synthesis potential of carbohydrate active enzymes and secondary metabolites.</title>
        <authorList>
            <person name="Sorensen T."/>
        </authorList>
    </citation>
    <scope>NUCLEOTIDE SEQUENCE [LARGE SCALE GENOMIC DNA]</scope>
    <source>
        <strain evidence="9 10">CBS 117206</strain>
    </source>
</reference>
<dbReference type="Pfam" id="PF04082">
    <property type="entry name" value="Fungal_trans"/>
    <property type="match status" value="1"/>
</dbReference>
<evidence type="ECO:0000256" key="3">
    <source>
        <dbReference type="ARBA" id="ARBA00023015"/>
    </source>
</evidence>
<dbReference type="CDD" id="cd00067">
    <property type="entry name" value="GAL4"/>
    <property type="match status" value="1"/>
</dbReference>
<evidence type="ECO:0000313" key="10">
    <source>
        <dbReference type="Proteomes" id="UP001392437"/>
    </source>
</evidence>
<evidence type="ECO:0000256" key="7">
    <source>
        <dbReference type="SAM" id="MobiDB-lite"/>
    </source>
</evidence>
<dbReference type="InterPro" id="IPR036864">
    <property type="entry name" value="Zn2-C6_fun-type_DNA-bd_sf"/>
</dbReference>
<keyword evidence="4" id="KW-0238">DNA-binding</keyword>
<evidence type="ECO:0000256" key="2">
    <source>
        <dbReference type="ARBA" id="ARBA00022833"/>
    </source>
</evidence>
<dbReference type="SMART" id="SM00066">
    <property type="entry name" value="GAL4"/>
    <property type="match status" value="1"/>
</dbReference>
<dbReference type="GO" id="GO:0006351">
    <property type="term" value="P:DNA-templated transcription"/>
    <property type="evidence" value="ECO:0007669"/>
    <property type="project" value="InterPro"/>
</dbReference>
<dbReference type="EMBL" id="JAQQWP010000009">
    <property type="protein sequence ID" value="KAK8099989.1"/>
    <property type="molecule type" value="Genomic_DNA"/>
</dbReference>
<evidence type="ECO:0000313" key="9">
    <source>
        <dbReference type="EMBL" id="KAK8099989.1"/>
    </source>
</evidence>
<dbReference type="SUPFAM" id="SSF57701">
    <property type="entry name" value="Zn2/Cys6 DNA-binding domain"/>
    <property type="match status" value="1"/>
</dbReference>
<evidence type="ECO:0000256" key="4">
    <source>
        <dbReference type="ARBA" id="ARBA00023125"/>
    </source>
</evidence>
<dbReference type="Pfam" id="PF00172">
    <property type="entry name" value="Zn_clus"/>
    <property type="match status" value="1"/>
</dbReference>
<dbReference type="GO" id="GO:0008270">
    <property type="term" value="F:zinc ion binding"/>
    <property type="evidence" value="ECO:0007669"/>
    <property type="project" value="InterPro"/>
</dbReference>
<dbReference type="InterPro" id="IPR051430">
    <property type="entry name" value="Fungal_TF_Env_Response"/>
</dbReference>
<keyword evidence="1" id="KW-0479">Metal-binding</keyword>
<feature type="compositionally biased region" description="Pro residues" evidence="7">
    <location>
        <begin position="68"/>
        <end position="78"/>
    </location>
</feature>
<evidence type="ECO:0000256" key="1">
    <source>
        <dbReference type="ARBA" id="ARBA00022723"/>
    </source>
</evidence>
<evidence type="ECO:0000259" key="8">
    <source>
        <dbReference type="PROSITE" id="PS50048"/>
    </source>
</evidence>
<accession>A0AAW0QJT8</accession>
<comment type="caution">
    <text evidence="9">The sequence shown here is derived from an EMBL/GenBank/DDBJ whole genome shotgun (WGS) entry which is preliminary data.</text>
</comment>
<feature type="region of interest" description="Disordered" evidence="7">
    <location>
        <begin position="1"/>
        <end position="24"/>
    </location>
</feature>
<dbReference type="CDD" id="cd12148">
    <property type="entry name" value="fungal_TF_MHR"/>
    <property type="match status" value="1"/>
</dbReference>
<dbReference type="AlphaFoldDB" id="A0AAW0QJT8"/>
<keyword evidence="2" id="KW-0862">Zinc</keyword>
<protein>
    <recommendedName>
        <fullName evidence="8">Zn(2)-C6 fungal-type domain-containing protein</fullName>
    </recommendedName>
</protein>
<name>A0AAW0QJT8_9PEZI</name>
<dbReference type="Proteomes" id="UP001392437">
    <property type="component" value="Unassembled WGS sequence"/>
</dbReference>
<proteinExistence type="predicted"/>
<sequence>MTDPEPPSDVIGTTARKARRRAPKSCEQCRKRKLRCDRALPCRPCKRSRTALQCYYDPETRRGASSEAPPPSPQPPSNPESQGDVGNILDAMKGGRERFHTIGYEPPPDAGGQAKNSRSSDVFPRPHVRIGTLETEKTRLFGRNHWVHALTQFSLIEKLQYVGPTALDGLQEGMSNLTKEVASRRSYLKQFRTLELHDPLPDLASTLPPKATCDQLLSNYWRFFEPLFRVLHRPVFEREYDNYWTGGTKPSMGFIFKLSMVLGLGAIFHRDLAESGRIRTLAKSWLYAVQWWLMGPLEKTARCIDGVQAYCLAILLRQASSLGGASSISTDSLMKLSLSSGLHLDPAGFSAYSSFERELCRRLWYTVLELTVMVSLDTTLPLFITQEDYNCGPPSNLSDTEFGPDSKISPQAHPSDVPTDSSVQILLQKSLERRLYIVRKMNSVQKPLSYDETIELGKELKMNCRDVASFFHSVTSRPEGCDIDAYEFHRKFIDSYLRRHILFLHRPFALQAGKDPRYHLARKICLECCQIVASHAVALSLPQEVTDEFCLLAIRGSGLFKGPLSQDVVVHLGLEVVTQLEEERDLRLPEGAPGTATINALSLDPLVQMSRAGRQPLIDTLRHILGQLRHIIALGQPSCKRYLLLSAAMAHIEELEAGSSNPLPAALTQMTQGLKDCAEMLRLAAADVSQPATGLDVAWSEETSPDWGDTFGLFGFDINLLDYNIDSASQ</sequence>
<organism evidence="9 10">
    <name type="scientific">Apiospora kogelbergensis</name>
    <dbReference type="NCBI Taxonomy" id="1337665"/>
    <lineage>
        <taxon>Eukaryota</taxon>
        <taxon>Fungi</taxon>
        <taxon>Dikarya</taxon>
        <taxon>Ascomycota</taxon>
        <taxon>Pezizomycotina</taxon>
        <taxon>Sordariomycetes</taxon>
        <taxon>Xylariomycetidae</taxon>
        <taxon>Amphisphaeriales</taxon>
        <taxon>Apiosporaceae</taxon>
        <taxon>Apiospora</taxon>
    </lineage>
</organism>
<dbReference type="PANTHER" id="PTHR31944:SF129">
    <property type="entry name" value="ASPYRIDONES CLUSTER REGULATOR APDR-RELATED"/>
    <property type="match status" value="1"/>
</dbReference>
<dbReference type="GO" id="GO:0001228">
    <property type="term" value="F:DNA-binding transcription activator activity, RNA polymerase II-specific"/>
    <property type="evidence" value="ECO:0007669"/>
    <property type="project" value="TreeGrafter"/>
</dbReference>
<dbReference type="Gene3D" id="4.10.240.10">
    <property type="entry name" value="Zn(2)-C6 fungal-type DNA-binding domain"/>
    <property type="match status" value="1"/>
</dbReference>
<evidence type="ECO:0000256" key="5">
    <source>
        <dbReference type="ARBA" id="ARBA00023163"/>
    </source>
</evidence>
<feature type="region of interest" description="Disordered" evidence="7">
    <location>
        <begin position="56"/>
        <end position="123"/>
    </location>
</feature>